<comment type="caution">
    <text evidence="3">The sequence shown here is derived from an EMBL/GenBank/DDBJ whole genome shotgun (WGS) entry which is preliminary data.</text>
</comment>
<keyword evidence="1" id="KW-0812">Transmembrane</keyword>
<keyword evidence="1" id="KW-1133">Transmembrane helix</keyword>
<feature type="transmembrane region" description="Helical" evidence="1">
    <location>
        <begin position="61"/>
        <end position="83"/>
    </location>
</feature>
<protein>
    <recommendedName>
        <fullName evidence="2">DUF7775 domain-containing protein</fullName>
    </recommendedName>
</protein>
<feature type="transmembrane region" description="Helical" evidence="1">
    <location>
        <begin position="136"/>
        <end position="155"/>
    </location>
</feature>
<evidence type="ECO:0000313" key="3">
    <source>
        <dbReference type="EMBL" id="KAL0841501.1"/>
    </source>
</evidence>
<feature type="transmembrane region" description="Helical" evidence="1">
    <location>
        <begin position="324"/>
        <end position="344"/>
    </location>
</feature>
<feature type="transmembrane region" description="Helical" evidence="1">
    <location>
        <begin position="95"/>
        <end position="116"/>
    </location>
</feature>
<feature type="transmembrane region" description="Helical" evidence="1">
    <location>
        <begin position="356"/>
        <end position="376"/>
    </location>
</feature>
<dbReference type="InterPro" id="IPR056677">
    <property type="entry name" value="DUF7775"/>
</dbReference>
<gene>
    <name evidence="3" type="ORF">ABMA28_015172</name>
</gene>
<dbReference type="Pfam" id="PF24985">
    <property type="entry name" value="DUF7775"/>
    <property type="match status" value="1"/>
</dbReference>
<feature type="transmembrane region" description="Helical" evidence="1">
    <location>
        <begin position="294"/>
        <end position="312"/>
    </location>
</feature>
<sequence length="424" mass="46614">MYANKFIVINTLLVKIWFGIMCNCVLNIIILVLYRTGYNGEFLGVGGTWNLNEEKNPDAEIVASGVIVGYLIYTLVQIVTFLFGTTEHKRALSEVVMNFVGVFMWLAVGAVALHYWGGYQGEHQFQFVFAEKQVGIAVGALCVIQGAVYLLDTALSVIHYTKEIGCCCAGASHYYRRSPIDVSQLDWRLLLGITRNLSSGQAQSLSKVEFLDSSNLPPGCREYLCELDFEAATIAPLTDTVSDYGGGARVVWAMSAGDREAEAQAKKGEEGSTPDRDSRAAAALKQYWCVGLRAVELVITVIAIGLIVGALYSPQVVEKNVHHIAVIYSAYSSFIIITGVLIIARLLGESAGWRTSIGFSLLGAIMFTAAAAVIFYDWHRSYYANQRPNKQAYDLLITSGVFAIINAAVFLFHAFFTFRKEADY</sequence>
<dbReference type="PANTHER" id="PTHR36692">
    <property type="entry name" value="PROTEIN SNAKESKIN"/>
    <property type="match status" value="1"/>
</dbReference>
<dbReference type="InterPro" id="IPR038976">
    <property type="entry name" value="Ssk"/>
</dbReference>
<feature type="domain" description="DUF7775" evidence="2">
    <location>
        <begin position="291"/>
        <end position="417"/>
    </location>
</feature>
<accession>A0ABD0TEM1</accession>
<proteinExistence type="predicted"/>
<reference evidence="3 4" key="1">
    <citation type="submission" date="2024-06" db="EMBL/GenBank/DDBJ databases">
        <title>A chromosome-level genome assembly of beet webworm, Loxostege sticticalis.</title>
        <authorList>
            <person name="Zhang Y."/>
        </authorList>
    </citation>
    <scope>NUCLEOTIDE SEQUENCE [LARGE SCALE GENOMIC DNA]</scope>
    <source>
        <strain evidence="3">AQ028</strain>
        <tissue evidence="3">Male pupae</tissue>
    </source>
</reference>
<dbReference type="AlphaFoldDB" id="A0ABD0TEM1"/>
<evidence type="ECO:0000313" key="4">
    <source>
        <dbReference type="Proteomes" id="UP001549921"/>
    </source>
</evidence>
<evidence type="ECO:0000259" key="2">
    <source>
        <dbReference type="Pfam" id="PF24985"/>
    </source>
</evidence>
<organism evidence="3 4">
    <name type="scientific">Loxostege sticticalis</name>
    <name type="common">Beet webworm moth</name>
    <dbReference type="NCBI Taxonomy" id="481309"/>
    <lineage>
        <taxon>Eukaryota</taxon>
        <taxon>Metazoa</taxon>
        <taxon>Ecdysozoa</taxon>
        <taxon>Arthropoda</taxon>
        <taxon>Hexapoda</taxon>
        <taxon>Insecta</taxon>
        <taxon>Pterygota</taxon>
        <taxon>Neoptera</taxon>
        <taxon>Endopterygota</taxon>
        <taxon>Lepidoptera</taxon>
        <taxon>Glossata</taxon>
        <taxon>Ditrysia</taxon>
        <taxon>Pyraloidea</taxon>
        <taxon>Crambidae</taxon>
        <taxon>Pyraustinae</taxon>
        <taxon>Loxostege</taxon>
    </lineage>
</organism>
<keyword evidence="1" id="KW-0472">Membrane</keyword>
<dbReference type="Proteomes" id="UP001549921">
    <property type="component" value="Unassembled WGS sequence"/>
</dbReference>
<name>A0ABD0TEM1_LOXSC</name>
<dbReference type="PANTHER" id="PTHR36692:SF3">
    <property type="entry name" value="PROTEIN SNAKESKIN"/>
    <property type="match status" value="1"/>
</dbReference>
<evidence type="ECO:0000256" key="1">
    <source>
        <dbReference type="SAM" id="Phobius"/>
    </source>
</evidence>
<feature type="transmembrane region" description="Helical" evidence="1">
    <location>
        <begin position="396"/>
        <end position="418"/>
    </location>
</feature>
<feature type="transmembrane region" description="Helical" evidence="1">
    <location>
        <begin position="12"/>
        <end position="34"/>
    </location>
</feature>
<dbReference type="EMBL" id="JBEDNZ010000006">
    <property type="protein sequence ID" value="KAL0841501.1"/>
    <property type="molecule type" value="Genomic_DNA"/>
</dbReference>